<name>A0A9W9BTD4_9HYPO</name>
<dbReference type="OrthoDB" id="4995795at2759"/>
<evidence type="ECO:0000313" key="3">
    <source>
        <dbReference type="Proteomes" id="UP001140502"/>
    </source>
</evidence>
<comment type="caution">
    <text evidence="2">The sequence shown here is derived from an EMBL/GenBank/DDBJ whole genome shotgun (WGS) entry which is preliminary data.</text>
</comment>
<evidence type="ECO:0000313" key="2">
    <source>
        <dbReference type="EMBL" id="KAJ4327530.1"/>
    </source>
</evidence>
<dbReference type="AlphaFoldDB" id="A0A9W9BTD4"/>
<reference evidence="2" key="1">
    <citation type="submission" date="2022-10" db="EMBL/GenBank/DDBJ databases">
        <title>Tapping the CABI collections for fungal endophytes: first genome assemblies for Collariella, Neodidymelliopsis, Ascochyta clinopodiicola, Didymella pomorum, Didymosphaeria variabile, Neocosmospora piperis and Neocucurbitaria cava.</title>
        <authorList>
            <person name="Hill R."/>
        </authorList>
    </citation>
    <scope>NUCLEOTIDE SEQUENCE</scope>
    <source>
        <strain evidence="2">IMI 366586</strain>
    </source>
</reference>
<organism evidence="2 3">
    <name type="scientific">Fusarium piperis</name>
    <dbReference type="NCBI Taxonomy" id="1435070"/>
    <lineage>
        <taxon>Eukaryota</taxon>
        <taxon>Fungi</taxon>
        <taxon>Dikarya</taxon>
        <taxon>Ascomycota</taxon>
        <taxon>Pezizomycotina</taxon>
        <taxon>Sordariomycetes</taxon>
        <taxon>Hypocreomycetidae</taxon>
        <taxon>Hypocreales</taxon>
        <taxon>Nectriaceae</taxon>
        <taxon>Fusarium</taxon>
        <taxon>Fusarium solani species complex</taxon>
    </lineage>
</organism>
<sequence>MSSTAAEEQVPIQTPLCKKHFQQYARRQIALEIEADNAVEAQKETEKPPQPTRIQPRRAAKDRYLQAKVEAKKRKAEEALAEAKRRKTTSGDEFEDSDSWTSFAISLDQMETRAINQAKRRMPQNCPFGAVPWVCNLCVEEVAKLSKEISPGSPPIAPVASMVPIDEQLKLHSRARRGK</sequence>
<keyword evidence="3" id="KW-1185">Reference proteome</keyword>
<dbReference type="Proteomes" id="UP001140502">
    <property type="component" value="Unassembled WGS sequence"/>
</dbReference>
<dbReference type="EMBL" id="JAPEUR010000023">
    <property type="protein sequence ID" value="KAJ4327530.1"/>
    <property type="molecule type" value="Genomic_DNA"/>
</dbReference>
<feature type="region of interest" description="Disordered" evidence="1">
    <location>
        <begin position="39"/>
        <end position="97"/>
    </location>
</feature>
<protein>
    <submittedName>
        <fullName evidence="2">Uncharacterized protein</fullName>
    </submittedName>
</protein>
<gene>
    <name evidence="2" type="ORF">N0V84_002058</name>
</gene>
<evidence type="ECO:0000256" key="1">
    <source>
        <dbReference type="SAM" id="MobiDB-lite"/>
    </source>
</evidence>
<accession>A0A9W9BTD4</accession>
<proteinExistence type="predicted"/>